<sequence length="632" mass="68401">MSQPPNNDAPPVARGAVQTKKPMNYKVGDSVPELGVKVAEILLSARDVCIFIDDRGDLQWLFDKQPSNSAWIYPRVVELEARCKFFPNASILPPRFIRWISAFTETPSMDHLRSAKRFIGQAIVILYTGGLRAEVEAAFASAEAFIVQRGREISLVWLYASFGLLALISFITLLCLILSLHETQTHIVQKVLTCAFAGGIGAYISRALASRSELPCDANAGKLLHFQEAILRWSVGVVAGGLLCLLIEGKILLGSLGADATGFPAILALATLAGMSERFLPTLLNRFNDRVADLGGAKPPPPDHATKKAALNNATNEFRKFEDETRDAADLAPAPISAPNTIVRQGGARRALCIGIDEYPQQQDRLNGCVNDTKRWERFFKDVGFKTERLLNAEATRDAILKSFRALVSSAKPGDIIAVQYAGHGTQVKDLDGDEGKAGGPNEEWDGIDEALCCHEFRTGSIVLDDDLKEIAITIAPGANLTFFFDSCHSGSATRASLTGPHVPAVPPGAKPRNIIADGNLNAAHAAFYKSLPKELRAQRNAKHRGGNDPYKDAVDILFAAALPKQFAYEISGGGVFTETAMQVLAQSGEFTNDGFMNAVRQAFPHSFSNAQEPKLYASLDQKLNPFLGGLG</sequence>
<feature type="transmembrane region" description="Helical" evidence="1">
    <location>
        <begin position="187"/>
        <end position="209"/>
    </location>
</feature>
<accession>A0A5R8KAH7</accession>
<keyword evidence="1" id="KW-1133">Transmembrane helix</keyword>
<proteinExistence type="predicted"/>
<dbReference type="Proteomes" id="UP000306196">
    <property type="component" value="Unassembled WGS sequence"/>
</dbReference>
<name>A0A5R8KAH7_9BACT</name>
<dbReference type="InterPro" id="IPR011600">
    <property type="entry name" value="Pept_C14_caspase"/>
</dbReference>
<dbReference type="PANTHER" id="PTHR48104">
    <property type="entry name" value="METACASPASE-4"/>
    <property type="match status" value="1"/>
</dbReference>
<dbReference type="PANTHER" id="PTHR48104:SF30">
    <property type="entry name" value="METACASPASE-1"/>
    <property type="match status" value="1"/>
</dbReference>
<reference evidence="3 4" key="1">
    <citation type="submission" date="2019-05" db="EMBL/GenBank/DDBJ databases">
        <title>Verrucobacter flavum gen. nov., sp. nov. a new member of the family Verrucomicrobiaceae.</title>
        <authorList>
            <person name="Szuroczki S."/>
            <person name="Abbaszade G."/>
            <person name="Szabo A."/>
            <person name="Felfoldi T."/>
            <person name="Schumann P."/>
            <person name="Boka K."/>
            <person name="Keki Z."/>
            <person name="Toumi M."/>
            <person name="Toth E."/>
        </authorList>
    </citation>
    <scope>NUCLEOTIDE SEQUENCE [LARGE SCALE GENOMIC DNA]</scope>
    <source>
        <strain evidence="3 4">MG-N-17</strain>
    </source>
</reference>
<gene>
    <name evidence="3" type="ORF">FEM03_18245</name>
</gene>
<protein>
    <submittedName>
        <fullName evidence="3">Caspase family protein</fullName>
    </submittedName>
</protein>
<dbReference type="GO" id="GO:0005737">
    <property type="term" value="C:cytoplasm"/>
    <property type="evidence" value="ECO:0007669"/>
    <property type="project" value="TreeGrafter"/>
</dbReference>
<keyword evidence="1" id="KW-0472">Membrane</keyword>
<keyword evidence="1" id="KW-0812">Transmembrane</keyword>
<feature type="transmembrane region" description="Helical" evidence="1">
    <location>
        <begin position="261"/>
        <end position="280"/>
    </location>
</feature>
<dbReference type="EMBL" id="VAUV01000014">
    <property type="protein sequence ID" value="TLD69313.1"/>
    <property type="molecule type" value="Genomic_DNA"/>
</dbReference>
<comment type="caution">
    <text evidence="3">The sequence shown here is derived from an EMBL/GenBank/DDBJ whole genome shotgun (WGS) entry which is preliminary data.</text>
</comment>
<dbReference type="SUPFAM" id="SSF52129">
    <property type="entry name" value="Caspase-like"/>
    <property type="match status" value="1"/>
</dbReference>
<dbReference type="AlphaFoldDB" id="A0A5R8KAH7"/>
<feature type="domain" description="Peptidase C14 caspase" evidence="2">
    <location>
        <begin position="349"/>
        <end position="624"/>
    </location>
</feature>
<feature type="transmembrane region" description="Helical" evidence="1">
    <location>
        <begin position="230"/>
        <end position="249"/>
    </location>
</feature>
<dbReference type="Gene3D" id="3.40.50.1460">
    <property type="match status" value="1"/>
</dbReference>
<evidence type="ECO:0000313" key="4">
    <source>
        <dbReference type="Proteomes" id="UP000306196"/>
    </source>
</evidence>
<organism evidence="3 4">
    <name type="scientific">Phragmitibacter flavus</name>
    <dbReference type="NCBI Taxonomy" id="2576071"/>
    <lineage>
        <taxon>Bacteria</taxon>
        <taxon>Pseudomonadati</taxon>
        <taxon>Verrucomicrobiota</taxon>
        <taxon>Verrucomicrobiia</taxon>
        <taxon>Verrucomicrobiales</taxon>
        <taxon>Verrucomicrobiaceae</taxon>
        <taxon>Phragmitibacter</taxon>
    </lineage>
</organism>
<evidence type="ECO:0000256" key="1">
    <source>
        <dbReference type="SAM" id="Phobius"/>
    </source>
</evidence>
<evidence type="ECO:0000313" key="3">
    <source>
        <dbReference type="EMBL" id="TLD69313.1"/>
    </source>
</evidence>
<dbReference type="InterPro" id="IPR050452">
    <property type="entry name" value="Metacaspase"/>
</dbReference>
<keyword evidence="4" id="KW-1185">Reference proteome</keyword>
<dbReference type="GO" id="GO:0004197">
    <property type="term" value="F:cysteine-type endopeptidase activity"/>
    <property type="evidence" value="ECO:0007669"/>
    <property type="project" value="InterPro"/>
</dbReference>
<dbReference type="OrthoDB" id="200015at2"/>
<dbReference type="Pfam" id="PF00656">
    <property type="entry name" value="Peptidase_C14"/>
    <property type="match status" value="1"/>
</dbReference>
<evidence type="ECO:0000259" key="2">
    <source>
        <dbReference type="Pfam" id="PF00656"/>
    </source>
</evidence>
<feature type="transmembrane region" description="Helical" evidence="1">
    <location>
        <begin position="156"/>
        <end position="181"/>
    </location>
</feature>
<dbReference type="InterPro" id="IPR029030">
    <property type="entry name" value="Caspase-like_dom_sf"/>
</dbReference>
<dbReference type="GO" id="GO:0006508">
    <property type="term" value="P:proteolysis"/>
    <property type="evidence" value="ECO:0007669"/>
    <property type="project" value="InterPro"/>
</dbReference>